<gene>
    <name evidence="1" type="ORF">B0H17DRAFT_1210146</name>
</gene>
<dbReference type="InterPro" id="IPR036852">
    <property type="entry name" value="Peptidase_S8/S53_dom_sf"/>
</dbReference>
<dbReference type="AlphaFoldDB" id="A0AAD7G4Y4"/>
<comment type="caution">
    <text evidence="1">The sequence shown here is derived from an EMBL/GenBank/DDBJ whole genome shotgun (WGS) entry which is preliminary data.</text>
</comment>
<keyword evidence="2" id="KW-1185">Reference proteome</keyword>
<proteinExistence type="predicted"/>
<dbReference type="GO" id="GO:0004252">
    <property type="term" value="F:serine-type endopeptidase activity"/>
    <property type="evidence" value="ECO:0007669"/>
    <property type="project" value="InterPro"/>
</dbReference>
<dbReference type="Gene3D" id="3.40.50.200">
    <property type="entry name" value="Peptidase S8/S53 domain"/>
    <property type="match status" value="1"/>
</dbReference>
<protein>
    <submittedName>
        <fullName evidence="1">Uncharacterized protein</fullName>
    </submittedName>
</protein>
<evidence type="ECO:0000313" key="1">
    <source>
        <dbReference type="EMBL" id="KAJ7668083.1"/>
    </source>
</evidence>
<reference evidence="1" key="1">
    <citation type="submission" date="2023-03" db="EMBL/GenBank/DDBJ databases">
        <title>Massive genome expansion in bonnet fungi (Mycena s.s.) driven by repeated elements and novel gene families across ecological guilds.</title>
        <authorList>
            <consortium name="Lawrence Berkeley National Laboratory"/>
            <person name="Harder C.B."/>
            <person name="Miyauchi S."/>
            <person name="Viragh M."/>
            <person name="Kuo A."/>
            <person name="Thoen E."/>
            <person name="Andreopoulos B."/>
            <person name="Lu D."/>
            <person name="Skrede I."/>
            <person name="Drula E."/>
            <person name="Henrissat B."/>
            <person name="Morin E."/>
            <person name="Kohler A."/>
            <person name="Barry K."/>
            <person name="LaButti K."/>
            <person name="Morin E."/>
            <person name="Salamov A."/>
            <person name="Lipzen A."/>
            <person name="Mereny Z."/>
            <person name="Hegedus B."/>
            <person name="Baldrian P."/>
            <person name="Stursova M."/>
            <person name="Weitz H."/>
            <person name="Taylor A."/>
            <person name="Grigoriev I.V."/>
            <person name="Nagy L.G."/>
            <person name="Martin F."/>
            <person name="Kauserud H."/>
        </authorList>
    </citation>
    <scope>NUCLEOTIDE SEQUENCE</scope>
    <source>
        <strain evidence="1">CBHHK067</strain>
    </source>
</reference>
<sequence>MSCATTITPACLQAIYGIPTIVATQSSNKLGVSGFIGQFANQADLKQFLTSFRTDISSATTFTL</sequence>
<accession>A0AAD7G4Y4</accession>
<evidence type="ECO:0000313" key="2">
    <source>
        <dbReference type="Proteomes" id="UP001221757"/>
    </source>
</evidence>
<dbReference type="GO" id="GO:0006508">
    <property type="term" value="P:proteolysis"/>
    <property type="evidence" value="ECO:0007669"/>
    <property type="project" value="InterPro"/>
</dbReference>
<organism evidence="1 2">
    <name type="scientific">Mycena rosella</name>
    <name type="common">Pink bonnet</name>
    <name type="synonym">Agaricus rosellus</name>
    <dbReference type="NCBI Taxonomy" id="1033263"/>
    <lineage>
        <taxon>Eukaryota</taxon>
        <taxon>Fungi</taxon>
        <taxon>Dikarya</taxon>
        <taxon>Basidiomycota</taxon>
        <taxon>Agaricomycotina</taxon>
        <taxon>Agaricomycetes</taxon>
        <taxon>Agaricomycetidae</taxon>
        <taxon>Agaricales</taxon>
        <taxon>Marasmiineae</taxon>
        <taxon>Mycenaceae</taxon>
        <taxon>Mycena</taxon>
    </lineage>
</organism>
<dbReference type="EMBL" id="JARKIE010000198">
    <property type="protein sequence ID" value="KAJ7668083.1"/>
    <property type="molecule type" value="Genomic_DNA"/>
</dbReference>
<name>A0AAD7G4Y4_MYCRO</name>
<dbReference type="Proteomes" id="UP001221757">
    <property type="component" value="Unassembled WGS sequence"/>
</dbReference>